<keyword evidence="3" id="KW-0238">DNA-binding</keyword>
<keyword evidence="11" id="KW-1185">Reference proteome</keyword>
<reference evidence="10" key="1">
    <citation type="submission" date="2024-02" db="EMBL/GenBank/DDBJ databases">
        <authorList>
            <consortium name="ELIXIR-Norway"/>
            <consortium name="Elixir Norway"/>
        </authorList>
    </citation>
    <scope>NUCLEOTIDE SEQUENCE</scope>
</reference>
<feature type="region of interest" description="Disordered" evidence="8">
    <location>
        <begin position="161"/>
        <end position="193"/>
    </location>
</feature>
<dbReference type="PRINTS" id="PR00367">
    <property type="entry name" value="ETHRSPELEMNT"/>
</dbReference>
<keyword evidence="2" id="KW-0805">Transcription regulation</keyword>
<comment type="similarity">
    <text evidence="7">Belongs to the AP2/ERF transcription factor family. ERF subfamily.</text>
</comment>
<accession>A0ABP0URS2</accession>
<evidence type="ECO:0000256" key="8">
    <source>
        <dbReference type="SAM" id="MobiDB-lite"/>
    </source>
</evidence>
<dbReference type="InterPro" id="IPR001471">
    <property type="entry name" value="AP2/ERF_dom"/>
</dbReference>
<evidence type="ECO:0000256" key="2">
    <source>
        <dbReference type="ARBA" id="ARBA00023015"/>
    </source>
</evidence>
<dbReference type="Gene3D" id="3.30.730.10">
    <property type="entry name" value="AP2/ERF domain"/>
    <property type="match status" value="1"/>
</dbReference>
<dbReference type="SUPFAM" id="SSF54171">
    <property type="entry name" value="DNA-binding domain"/>
    <property type="match status" value="1"/>
</dbReference>
<sequence length="270" mass="28531">MAEEMVHDCRSSSSKLGAIFLSSGKSTAAAAAAVEASSASPQSVSEAEQVAAKRGKGISGEKDTRHPVYKGVRKRPWGIWVTEIRRPKKKTRIWLGSFASAEMAARAYDAAALALRGPAALLNFPESSASLPRPADLSDKSIQAAATAAANMMKNLQAGAASVAAAHQRPSEPSAEDRSESGSELQGPATDNQLPEESMIFQMPVAEEEEGHEGQLLLPANEVMYNAAMGVQLSPPLIMPGNEVPDHHNINTDSSGDDDASYGDSQLWSF</sequence>
<dbReference type="PROSITE" id="PS51032">
    <property type="entry name" value="AP2_ERF"/>
    <property type="match status" value="1"/>
</dbReference>
<dbReference type="EMBL" id="OZ019898">
    <property type="protein sequence ID" value="CAK9228612.1"/>
    <property type="molecule type" value="Genomic_DNA"/>
</dbReference>
<feature type="compositionally biased region" description="Low complexity" evidence="8">
    <location>
        <begin position="36"/>
        <end position="48"/>
    </location>
</feature>
<comment type="subcellular location">
    <subcellularLocation>
        <location evidence="1">Nucleus</location>
    </subcellularLocation>
</comment>
<evidence type="ECO:0000256" key="6">
    <source>
        <dbReference type="ARBA" id="ARBA00023242"/>
    </source>
</evidence>
<evidence type="ECO:0000256" key="4">
    <source>
        <dbReference type="ARBA" id="ARBA00023159"/>
    </source>
</evidence>
<organism evidence="10 11">
    <name type="scientific">Sphagnum troendelagicum</name>
    <dbReference type="NCBI Taxonomy" id="128251"/>
    <lineage>
        <taxon>Eukaryota</taxon>
        <taxon>Viridiplantae</taxon>
        <taxon>Streptophyta</taxon>
        <taxon>Embryophyta</taxon>
        <taxon>Bryophyta</taxon>
        <taxon>Sphagnophytina</taxon>
        <taxon>Sphagnopsida</taxon>
        <taxon>Sphagnales</taxon>
        <taxon>Sphagnaceae</taxon>
        <taxon>Sphagnum</taxon>
    </lineage>
</organism>
<evidence type="ECO:0000259" key="9">
    <source>
        <dbReference type="PROSITE" id="PS51032"/>
    </source>
</evidence>
<feature type="region of interest" description="Disordered" evidence="8">
    <location>
        <begin position="36"/>
        <end position="64"/>
    </location>
</feature>
<dbReference type="InterPro" id="IPR016177">
    <property type="entry name" value="DNA-bd_dom_sf"/>
</dbReference>
<name>A0ABP0URS2_9BRYO</name>
<evidence type="ECO:0000256" key="7">
    <source>
        <dbReference type="ARBA" id="ARBA00024343"/>
    </source>
</evidence>
<dbReference type="CDD" id="cd00018">
    <property type="entry name" value="AP2"/>
    <property type="match status" value="1"/>
</dbReference>
<dbReference type="Pfam" id="PF00847">
    <property type="entry name" value="AP2"/>
    <property type="match status" value="1"/>
</dbReference>
<keyword evidence="4" id="KW-0010">Activator</keyword>
<dbReference type="InterPro" id="IPR051032">
    <property type="entry name" value="AP2/ERF_TF_ERF_subfamily"/>
</dbReference>
<feature type="region of interest" description="Disordered" evidence="8">
    <location>
        <begin position="240"/>
        <end position="270"/>
    </location>
</feature>
<proteinExistence type="inferred from homology"/>
<dbReference type="PANTHER" id="PTHR31985">
    <property type="entry name" value="ETHYLENE-RESPONSIVE TRANSCRIPTION FACTOR ERF042-RELATED"/>
    <property type="match status" value="1"/>
</dbReference>
<keyword evidence="5" id="KW-0804">Transcription</keyword>
<evidence type="ECO:0000256" key="3">
    <source>
        <dbReference type="ARBA" id="ARBA00023125"/>
    </source>
</evidence>
<protein>
    <recommendedName>
        <fullName evidence="9">AP2/ERF domain-containing protein</fullName>
    </recommendedName>
</protein>
<evidence type="ECO:0000313" key="10">
    <source>
        <dbReference type="EMBL" id="CAK9228612.1"/>
    </source>
</evidence>
<dbReference type="InterPro" id="IPR036955">
    <property type="entry name" value="AP2/ERF_dom_sf"/>
</dbReference>
<evidence type="ECO:0000256" key="1">
    <source>
        <dbReference type="ARBA" id="ARBA00004123"/>
    </source>
</evidence>
<dbReference type="Proteomes" id="UP001497512">
    <property type="component" value="Chromosome 6"/>
</dbReference>
<dbReference type="PANTHER" id="PTHR31985:SF312">
    <property type="entry name" value="AP2_ERF DOMAIN-CONTAINING PROTEIN"/>
    <property type="match status" value="1"/>
</dbReference>
<feature type="domain" description="AP2/ERF" evidence="9">
    <location>
        <begin position="68"/>
        <end position="125"/>
    </location>
</feature>
<evidence type="ECO:0000256" key="5">
    <source>
        <dbReference type="ARBA" id="ARBA00023163"/>
    </source>
</evidence>
<gene>
    <name evidence="10" type="ORF">CSSPTR1EN2_LOCUS19252</name>
</gene>
<keyword evidence="6" id="KW-0539">Nucleus</keyword>
<evidence type="ECO:0000313" key="11">
    <source>
        <dbReference type="Proteomes" id="UP001497512"/>
    </source>
</evidence>
<dbReference type="SMART" id="SM00380">
    <property type="entry name" value="AP2"/>
    <property type="match status" value="1"/>
</dbReference>